<dbReference type="CDD" id="cd03221">
    <property type="entry name" value="ABCF_EF-3"/>
    <property type="match status" value="2"/>
</dbReference>
<comment type="similarity">
    <text evidence="4">Belongs to the ABC transporter superfamily. ABCF family. YheS subfamily.</text>
</comment>
<keyword evidence="3 9" id="KW-0067">ATP-binding</keyword>
<dbReference type="PROSITE" id="PS00211">
    <property type="entry name" value="ABC_TRANSPORTER_1"/>
    <property type="match status" value="1"/>
</dbReference>
<keyword evidence="6" id="KW-0175">Coiled coil</keyword>
<sequence>MEKEYYGAMISLKQISLQRSGKTLFEKASLTLYHGQRFALIGANGCGKSSLFQVILGGLQPDAGDIDFAGDLRIAHMAQEVGHSDRSACDYVIDGFAELRKLEGQLAEAEAADNHNAMAKIHAHLDALDAYTIRYRAEMILAGLGFAVTDVDRSVTDFSGGWRIRLNLARALLCPSDVLLLDEPTNHLDIEAIHWLEQWISAYHGTVLLISHDRDFIDASVNHIAHVEDHDIKVYSGSYSDFEHQRAEKLAQQQAIHVKQQARAKDLQRFIDRFRAQATKAKQAQSRIKALERMQMVGAVREASPYQFKIPCSDKVGSPLINAFDLDLGYPDKITAKKARFSILPGMRLGLLGVNGSGKSTLIKTLVGDLEPRGGEMTCSDTLRIGYFAQHQLEALDLQASPLLHLQRLDSKARDQELRDFLGSFRIHGDMAVETIGHFSGGEKARLALALVAYQKPNLLLMDEPTNHLDIEMREALADALQRFEGAVILVSHDRYLLRHCVDEYWLLRQQRLTEFNGDLDDYYALQADDAKLAQQAKGEGDDTDQVSKENKKQQRQQAAQKRVKLAPITKKIQQLEKAIEKLTSELDDLREQLSDPDIYAEANKARLQPLMDKETRIKQQLDDAETDWFEQQELLHEMEASID</sequence>
<dbReference type="SUPFAM" id="SSF52540">
    <property type="entry name" value="P-loop containing nucleoside triphosphate hydrolases"/>
    <property type="match status" value="2"/>
</dbReference>
<protein>
    <recommendedName>
        <fullName evidence="5">Probable ATP-binding protein YheS</fullName>
    </recommendedName>
</protein>
<dbReference type="GO" id="GO:0003677">
    <property type="term" value="F:DNA binding"/>
    <property type="evidence" value="ECO:0007669"/>
    <property type="project" value="InterPro"/>
</dbReference>
<dbReference type="AlphaFoldDB" id="A0A5S9MX63"/>
<dbReference type="Proteomes" id="UP000434580">
    <property type="component" value="Unassembled WGS sequence"/>
</dbReference>
<feature type="domain" description="ABC transporter" evidence="8">
    <location>
        <begin position="321"/>
        <end position="536"/>
    </location>
</feature>
<evidence type="ECO:0000256" key="4">
    <source>
        <dbReference type="ARBA" id="ARBA00061571"/>
    </source>
</evidence>
<dbReference type="InterPro" id="IPR032524">
    <property type="entry name" value="ABC_tran_C"/>
</dbReference>
<dbReference type="FunFam" id="3.40.50.300:FF:000011">
    <property type="entry name" value="Putative ABC transporter ATP-binding component"/>
    <property type="match status" value="1"/>
</dbReference>
<dbReference type="PANTHER" id="PTHR19211">
    <property type="entry name" value="ATP-BINDING TRANSPORT PROTEIN-RELATED"/>
    <property type="match status" value="1"/>
</dbReference>
<dbReference type="SMART" id="SM00382">
    <property type="entry name" value="AAA"/>
    <property type="match status" value="2"/>
</dbReference>
<dbReference type="GO" id="GO:0005524">
    <property type="term" value="F:ATP binding"/>
    <property type="evidence" value="ECO:0007669"/>
    <property type="project" value="UniProtKB-KW"/>
</dbReference>
<dbReference type="InterPro" id="IPR003439">
    <property type="entry name" value="ABC_transporter-like_ATP-bd"/>
</dbReference>
<dbReference type="InterPro" id="IPR027417">
    <property type="entry name" value="P-loop_NTPase"/>
</dbReference>
<evidence type="ECO:0000313" key="9">
    <source>
        <dbReference type="EMBL" id="CAA0083021.1"/>
    </source>
</evidence>
<evidence type="ECO:0000256" key="3">
    <source>
        <dbReference type="ARBA" id="ARBA00022840"/>
    </source>
</evidence>
<dbReference type="InterPro" id="IPR037118">
    <property type="entry name" value="Val-tRNA_synth_C_sf"/>
</dbReference>
<evidence type="ECO:0000259" key="8">
    <source>
        <dbReference type="PROSITE" id="PS50893"/>
    </source>
</evidence>
<dbReference type="InterPro" id="IPR017871">
    <property type="entry name" value="ABC_transporter-like_CS"/>
</dbReference>
<dbReference type="Pfam" id="PF12848">
    <property type="entry name" value="ABC_tran_Xtn"/>
    <property type="match status" value="1"/>
</dbReference>
<dbReference type="FunFam" id="3.40.50.300:FF:002053">
    <property type="entry name" value="ABC transporter ATP-binding protein"/>
    <property type="match status" value="1"/>
</dbReference>
<evidence type="ECO:0000256" key="5">
    <source>
        <dbReference type="ARBA" id="ARBA00069073"/>
    </source>
</evidence>
<name>A0A5S9MX63_9GAMM</name>
<evidence type="ECO:0000256" key="2">
    <source>
        <dbReference type="ARBA" id="ARBA00022741"/>
    </source>
</evidence>
<evidence type="ECO:0000256" key="7">
    <source>
        <dbReference type="SAM" id="MobiDB-lite"/>
    </source>
</evidence>
<dbReference type="InterPro" id="IPR003593">
    <property type="entry name" value="AAA+_ATPase"/>
</dbReference>
<dbReference type="Gene3D" id="3.40.50.300">
    <property type="entry name" value="P-loop containing nucleotide triphosphate hydrolases"/>
    <property type="match status" value="2"/>
</dbReference>
<keyword evidence="1" id="KW-0677">Repeat</keyword>
<dbReference type="PROSITE" id="PS50893">
    <property type="entry name" value="ABC_TRANSPORTER_2"/>
    <property type="match status" value="2"/>
</dbReference>
<feature type="domain" description="ABC transporter" evidence="8">
    <location>
        <begin position="10"/>
        <end position="254"/>
    </location>
</feature>
<reference evidence="9 10" key="1">
    <citation type="submission" date="2019-11" db="EMBL/GenBank/DDBJ databases">
        <authorList>
            <person name="Holert J."/>
        </authorList>
    </citation>
    <scope>NUCLEOTIDE SEQUENCE [LARGE SCALE GENOMIC DNA]</scope>
    <source>
        <strain evidence="9">BC5_2</strain>
    </source>
</reference>
<evidence type="ECO:0000313" key="10">
    <source>
        <dbReference type="Proteomes" id="UP000434580"/>
    </source>
</evidence>
<dbReference type="InterPro" id="IPR032781">
    <property type="entry name" value="ABC_tran_Xtn"/>
</dbReference>
<dbReference type="Pfam" id="PF16326">
    <property type="entry name" value="ABC_tran_CTD"/>
    <property type="match status" value="1"/>
</dbReference>
<feature type="region of interest" description="Disordered" evidence="7">
    <location>
        <begin position="536"/>
        <end position="561"/>
    </location>
</feature>
<dbReference type="EMBL" id="CACSII010000001">
    <property type="protein sequence ID" value="CAA0083021.1"/>
    <property type="molecule type" value="Genomic_DNA"/>
</dbReference>
<dbReference type="PANTHER" id="PTHR19211:SF14">
    <property type="entry name" value="ATP-BINDING CASSETTE SUB-FAMILY F MEMBER 1"/>
    <property type="match status" value="1"/>
</dbReference>
<proteinExistence type="inferred from homology"/>
<feature type="coiled-coil region" evidence="6">
    <location>
        <begin position="566"/>
        <end position="593"/>
    </location>
</feature>
<organism evidence="9 10">
    <name type="scientific">BD1-7 clade bacterium</name>
    <dbReference type="NCBI Taxonomy" id="2029982"/>
    <lineage>
        <taxon>Bacteria</taxon>
        <taxon>Pseudomonadati</taxon>
        <taxon>Pseudomonadota</taxon>
        <taxon>Gammaproteobacteria</taxon>
        <taxon>Cellvibrionales</taxon>
        <taxon>Spongiibacteraceae</taxon>
        <taxon>BD1-7 clade</taxon>
    </lineage>
</organism>
<evidence type="ECO:0000256" key="1">
    <source>
        <dbReference type="ARBA" id="ARBA00022737"/>
    </source>
</evidence>
<dbReference type="InterPro" id="IPR050611">
    <property type="entry name" value="ABCF"/>
</dbReference>
<dbReference type="GO" id="GO:0016887">
    <property type="term" value="F:ATP hydrolysis activity"/>
    <property type="evidence" value="ECO:0007669"/>
    <property type="project" value="InterPro"/>
</dbReference>
<gene>
    <name evidence="9" type="primary">yheS</name>
    <name evidence="9" type="ORF">DPBNPPHM_00533</name>
</gene>
<evidence type="ECO:0000256" key="6">
    <source>
        <dbReference type="SAM" id="Coils"/>
    </source>
</evidence>
<dbReference type="Pfam" id="PF00005">
    <property type="entry name" value="ABC_tran"/>
    <property type="match status" value="2"/>
</dbReference>
<keyword evidence="2" id="KW-0547">Nucleotide-binding</keyword>
<dbReference type="Gene3D" id="1.10.287.380">
    <property type="entry name" value="Valyl-tRNA synthetase, C-terminal domain"/>
    <property type="match status" value="1"/>
</dbReference>
<accession>A0A5S9MX63</accession>